<dbReference type="InterPro" id="IPR044832">
    <property type="entry name" value="NRP-like"/>
</dbReference>
<dbReference type="Gramene" id="ESW06633">
    <property type="protein sequence ID" value="ESW06633"/>
    <property type="gene ID" value="PHAVU_010G064000g"/>
</dbReference>
<proteinExistence type="predicted"/>
<organism evidence="2 3">
    <name type="scientific">Phaseolus vulgaris</name>
    <name type="common">Kidney bean</name>
    <name type="synonym">French bean</name>
    <dbReference type="NCBI Taxonomy" id="3885"/>
    <lineage>
        <taxon>Eukaryota</taxon>
        <taxon>Viridiplantae</taxon>
        <taxon>Streptophyta</taxon>
        <taxon>Embryophyta</taxon>
        <taxon>Tracheophyta</taxon>
        <taxon>Spermatophyta</taxon>
        <taxon>Magnoliopsida</taxon>
        <taxon>eudicotyledons</taxon>
        <taxon>Gunneridae</taxon>
        <taxon>Pentapetalae</taxon>
        <taxon>rosids</taxon>
        <taxon>fabids</taxon>
        <taxon>Fabales</taxon>
        <taxon>Fabaceae</taxon>
        <taxon>Papilionoideae</taxon>
        <taxon>50 kb inversion clade</taxon>
        <taxon>NPAAA clade</taxon>
        <taxon>indigoferoid/millettioid clade</taxon>
        <taxon>Phaseoleae</taxon>
        <taxon>Phaseolus</taxon>
    </lineage>
</organism>
<dbReference type="PROSITE" id="PS51222">
    <property type="entry name" value="DCD"/>
    <property type="match status" value="1"/>
</dbReference>
<evidence type="ECO:0000313" key="3">
    <source>
        <dbReference type="Proteomes" id="UP000000226"/>
    </source>
</evidence>
<keyword evidence="3" id="KW-1185">Reference proteome</keyword>
<gene>
    <name evidence="2" type="ORF">PHAVU_010G064000g</name>
</gene>
<protein>
    <recommendedName>
        <fullName evidence="1">DCD domain-containing protein</fullName>
    </recommendedName>
</protein>
<dbReference type="SMART" id="SM00767">
    <property type="entry name" value="DCD"/>
    <property type="match status" value="1"/>
</dbReference>
<evidence type="ECO:0000259" key="1">
    <source>
        <dbReference type="PROSITE" id="PS51222"/>
    </source>
</evidence>
<dbReference type="OMA" id="YAWIDDN"/>
<dbReference type="AlphaFoldDB" id="V7APV7"/>
<evidence type="ECO:0000313" key="2">
    <source>
        <dbReference type="EMBL" id="ESW06633.1"/>
    </source>
</evidence>
<accession>V7APV7</accession>
<dbReference type="PANTHER" id="PTHR46034:SF13">
    <property type="entry name" value="DCD (DEVELOPMENT AND CELL DEATH) DOMAIN PROTEIN"/>
    <property type="match status" value="1"/>
</dbReference>
<dbReference type="eggNOG" id="KOG1072">
    <property type="taxonomic scope" value="Eukaryota"/>
</dbReference>
<feature type="non-terminal residue" evidence="2">
    <location>
        <position position="478"/>
    </location>
</feature>
<name>V7APV7_PHAVU</name>
<dbReference type="EMBL" id="CM002297">
    <property type="protein sequence ID" value="ESW06633.1"/>
    <property type="molecule type" value="Genomic_DNA"/>
</dbReference>
<dbReference type="PANTHER" id="PTHR46034">
    <property type="match status" value="1"/>
</dbReference>
<sequence>MNTGGRTQTFRISGAMPFSPNFVVKSVGGRNLEKYQLGGVIFGCKNSTMKECQSKLLFGLPANHFSFVKNIDPGLPIFLFNYSDRKLHGIFEASSKGKMYIDPYAWIDDNSELDRTQYPAQVKVRVRLQCQPLSEDKFAAVIAGNYYTHNHFWFELDHRQANKLSSLLASLAFASGCNLKTKTVFPSFPFGKPDSETQHFTSSCKRTYSTEVTSSLDGDIRSLDTQAVVKEVNENDLNLVYEKLKEIALGHCSQAFSMSDNVNDTPDENDACTVENDENENDTPDENDVCTVEKEYLGVPEDQEKEEDSSTPQLKTMNIIIIWNNTWGAELKIQHLMDRCKILESASNLIQTQVEKTVIESHDERHVDPKETLFVKVLFDGESCLSSIDLYWSFQLVNKSLYPMNSTSTNYGSYNPTFNKWTLCPSLNPNKGSLTVVSLTKQIRSVADGVYGINSFVVIEVLDLEIGRWVSASSKLHK</sequence>
<dbReference type="OrthoDB" id="45365at2759"/>
<dbReference type="InterPro" id="IPR013989">
    <property type="entry name" value="Dev_and_cell_death_domain"/>
</dbReference>
<dbReference type="Pfam" id="PF10539">
    <property type="entry name" value="Dev_Cell_Death"/>
    <property type="match status" value="1"/>
</dbReference>
<dbReference type="Proteomes" id="UP000000226">
    <property type="component" value="Chromosome 10"/>
</dbReference>
<dbReference type="GO" id="GO:0034976">
    <property type="term" value="P:response to endoplasmic reticulum stress"/>
    <property type="evidence" value="ECO:0007669"/>
    <property type="project" value="InterPro"/>
</dbReference>
<feature type="domain" description="DCD" evidence="1">
    <location>
        <begin position="35"/>
        <end position="170"/>
    </location>
</feature>
<reference evidence="3" key="1">
    <citation type="journal article" date="2014" name="Nat. Genet.">
        <title>A reference genome for common bean and genome-wide analysis of dual domestications.</title>
        <authorList>
            <person name="Schmutz J."/>
            <person name="McClean P.E."/>
            <person name="Mamidi S."/>
            <person name="Wu G.A."/>
            <person name="Cannon S.B."/>
            <person name="Grimwood J."/>
            <person name="Jenkins J."/>
            <person name="Shu S."/>
            <person name="Song Q."/>
            <person name="Chavarro C."/>
            <person name="Torres-Torres M."/>
            <person name="Geffroy V."/>
            <person name="Moghaddam S.M."/>
            <person name="Gao D."/>
            <person name="Abernathy B."/>
            <person name="Barry K."/>
            <person name="Blair M."/>
            <person name="Brick M.A."/>
            <person name="Chovatia M."/>
            <person name="Gepts P."/>
            <person name="Goodstein D.M."/>
            <person name="Gonzales M."/>
            <person name="Hellsten U."/>
            <person name="Hyten D.L."/>
            <person name="Jia G."/>
            <person name="Kelly J.D."/>
            <person name="Kudrna D."/>
            <person name="Lee R."/>
            <person name="Richard M.M."/>
            <person name="Miklas P.N."/>
            <person name="Osorno J.M."/>
            <person name="Rodrigues J."/>
            <person name="Thareau V."/>
            <person name="Urrea C.A."/>
            <person name="Wang M."/>
            <person name="Yu Y."/>
            <person name="Zhang M."/>
            <person name="Wing R.A."/>
            <person name="Cregan P.B."/>
            <person name="Rokhsar D.S."/>
            <person name="Jackson S.A."/>
        </authorList>
    </citation>
    <scope>NUCLEOTIDE SEQUENCE [LARGE SCALE GENOMIC DNA]</scope>
    <source>
        <strain evidence="3">cv. G19833</strain>
    </source>
</reference>